<comment type="caution">
    <text evidence="1">The sequence shown here is derived from an EMBL/GenBank/DDBJ whole genome shotgun (WGS) entry which is preliminary data.</text>
</comment>
<protein>
    <submittedName>
        <fullName evidence="1">Uncharacterized protein</fullName>
    </submittedName>
</protein>
<accession>A0A8X6U4S6</accession>
<evidence type="ECO:0000313" key="2">
    <source>
        <dbReference type="Proteomes" id="UP000887013"/>
    </source>
</evidence>
<evidence type="ECO:0000313" key="1">
    <source>
        <dbReference type="EMBL" id="GFT91620.1"/>
    </source>
</evidence>
<dbReference type="Proteomes" id="UP000887013">
    <property type="component" value="Unassembled WGS sequence"/>
</dbReference>
<name>A0A8X6U4S6_NEPPI</name>
<gene>
    <name evidence="1" type="ORF">NPIL_554351</name>
</gene>
<proteinExistence type="predicted"/>
<reference evidence="1" key="1">
    <citation type="submission" date="2020-08" db="EMBL/GenBank/DDBJ databases">
        <title>Multicomponent nature underlies the extraordinary mechanical properties of spider dragline silk.</title>
        <authorList>
            <person name="Kono N."/>
            <person name="Nakamura H."/>
            <person name="Mori M."/>
            <person name="Yoshida Y."/>
            <person name="Ohtoshi R."/>
            <person name="Malay A.D."/>
            <person name="Moran D.A.P."/>
            <person name="Tomita M."/>
            <person name="Numata K."/>
            <person name="Arakawa K."/>
        </authorList>
    </citation>
    <scope>NUCLEOTIDE SEQUENCE</scope>
</reference>
<organism evidence="1 2">
    <name type="scientific">Nephila pilipes</name>
    <name type="common">Giant wood spider</name>
    <name type="synonym">Nephila maculata</name>
    <dbReference type="NCBI Taxonomy" id="299642"/>
    <lineage>
        <taxon>Eukaryota</taxon>
        <taxon>Metazoa</taxon>
        <taxon>Ecdysozoa</taxon>
        <taxon>Arthropoda</taxon>
        <taxon>Chelicerata</taxon>
        <taxon>Arachnida</taxon>
        <taxon>Araneae</taxon>
        <taxon>Araneomorphae</taxon>
        <taxon>Entelegynae</taxon>
        <taxon>Araneoidea</taxon>
        <taxon>Nephilidae</taxon>
        <taxon>Nephila</taxon>
    </lineage>
</organism>
<dbReference type="PROSITE" id="PS51257">
    <property type="entry name" value="PROKAR_LIPOPROTEIN"/>
    <property type="match status" value="1"/>
</dbReference>
<sequence>MASSRACELRRDFDMFDAHRLDTDAMPVACVAIACRRCVVRCGDSIHVRGACVCCSFSFRMRVASVLFCGVATDACGGFDIAVRHRVAIAMPCGSRLLCRASSSRASACFMATACVRFDA</sequence>
<dbReference type="EMBL" id="BMAW01120966">
    <property type="protein sequence ID" value="GFT91620.1"/>
    <property type="molecule type" value="Genomic_DNA"/>
</dbReference>
<keyword evidence="2" id="KW-1185">Reference proteome</keyword>
<dbReference type="AlphaFoldDB" id="A0A8X6U4S6"/>